<dbReference type="HOGENOM" id="CLU_019145_1_0_1"/>
<dbReference type="OrthoDB" id="10004862at2759"/>
<evidence type="ECO:0000313" key="2">
    <source>
        <dbReference type="EMBL" id="KIK04428.1"/>
    </source>
</evidence>
<reference evidence="2 3" key="1">
    <citation type="submission" date="2014-04" db="EMBL/GenBank/DDBJ databases">
        <authorList>
            <consortium name="DOE Joint Genome Institute"/>
            <person name="Kuo A."/>
            <person name="Kohler A."/>
            <person name="Nagy L.G."/>
            <person name="Floudas D."/>
            <person name="Copeland A."/>
            <person name="Barry K.W."/>
            <person name="Cichocki N."/>
            <person name="Veneault-Fourrey C."/>
            <person name="LaButti K."/>
            <person name="Lindquist E.A."/>
            <person name="Lipzen A."/>
            <person name="Lundell T."/>
            <person name="Morin E."/>
            <person name="Murat C."/>
            <person name="Sun H."/>
            <person name="Tunlid A."/>
            <person name="Henrissat B."/>
            <person name="Grigoriev I.V."/>
            <person name="Hibbett D.S."/>
            <person name="Martin F."/>
            <person name="Nordberg H.P."/>
            <person name="Cantor M.N."/>
            <person name="Hua S.X."/>
        </authorList>
    </citation>
    <scope>NUCLEOTIDE SEQUENCE [LARGE SCALE GENOMIC DNA]</scope>
    <source>
        <strain evidence="2 3">LaAM-08-1</strain>
    </source>
</reference>
<name>A0A0C9Y8T8_9AGAR</name>
<gene>
    <name evidence="2" type="ORF">K443DRAFT_415987</name>
</gene>
<dbReference type="EMBL" id="KN838569">
    <property type="protein sequence ID" value="KIK04428.1"/>
    <property type="molecule type" value="Genomic_DNA"/>
</dbReference>
<evidence type="ECO:0008006" key="4">
    <source>
        <dbReference type="Google" id="ProtNLM"/>
    </source>
</evidence>
<keyword evidence="1" id="KW-0560">Oxidoreductase</keyword>
<dbReference type="GO" id="GO:0016491">
    <property type="term" value="F:oxidoreductase activity"/>
    <property type="evidence" value="ECO:0007669"/>
    <property type="project" value="UniProtKB-KW"/>
</dbReference>
<evidence type="ECO:0000256" key="1">
    <source>
        <dbReference type="ARBA" id="ARBA00023002"/>
    </source>
</evidence>
<sequence>MSSLRLQALFNIVYHTRGSQTSVNWYGFTGFNVIRCPKTLPAMTSTLDFLFPTPSAPPSPLCPSHGSGISPQSTGALQKVLKDNHERWHIFFNDKHFHNHITHRALAIWSLGADGAVIEAAYKLDSSYQRPAFKSPGAINEKNFNEHLGDERYYQAYRAFFTRFIQDKGIPAAVEEFIFSYKANLGADPNLAIDKRPQMLDRFLSGLLHPIMHTGYGAEFRLPGMVVEGLAQTAVHAPASTNLIPPSLFEEAGSLSNVAANAGEAIGSAFSSTVQAFDHALDTVLPRSLHLNTDRISSTNYPSVSALPRSTRLRNTEGPLNTHALTILARVLRDSRSAPSAITERDDAKIYAATIELHAPAIVEYAAQWTINLEALKNGRGEAERKVEELAWTVCLLYGVAGWTGRGKERFNADFFFLHLVTSSTFLPSILAIVPPHSQARLLRAYLTIVLTIYVARGRPSLDLPGFFSEPLGFTPPGAQPSPHEGVLPSVNAKEAVTPNPFLSIIQTSIVHPDEHLPKQGRLYVKSDTPGLAEMQKKSDAGEEAAGLGMGWGMDAFTDDAEELGEYHASHLDAEGRADHELVATELPGAEYLDGTLFVRTAELTATRMGWVREGEKEGEFWDFKGFYEDDDTKAVTRAKF</sequence>
<dbReference type="PANTHER" id="PTHR35870:SF1">
    <property type="entry name" value="PROTEIN, PUTATIVE (AFU_ORTHOLOGUE AFUA_5G03330)-RELATED"/>
    <property type="match status" value="1"/>
</dbReference>
<dbReference type="PANTHER" id="PTHR35870">
    <property type="entry name" value="PROTEIN, PUTATIVE (AFU_ORTHOLOGUE AFUA_5G03330)-RELATED"/>
    <property type="match status" value="1"/>
</dbReference>
<dbReference type="InterPro" id="IPR025337">
    <property type="entry name" value="Questin_oxidase-like"/>
</dbReference>
<accession>A0A0C9Y8T8</accession>
<keyword evidence="3" id="KW-1185">Reference proteome</keyword>
<protein>
    <recommendedName>
        <fullName evidence="4">Oxidoreductase AflY</fullName>
    </recommendedName>
</protein>
<proteinExistence type="predicted"/>
<dbReference type="STRING" id="1095629.A0A0C9Y8T8"/>
<dbReference type="Pfam" id="PF14027">
    <property type="entry name" value="Questin_oxidase"/>
    <property type="match status" value="1"/>
</dbReference>
<dbReference type="Proteomes" id="UP000054477">
    <property type="component" value="Unassembled WGS sequence"/>
</dbReference>
<evidence type="ECO:0000313" key="3">
    <source>
        <dbReference type="Proteomes" id="UP000054477"/>
    </source>
</evidence>
<dbReference type="AlphaFoldDB" id="A0A0C9Y8T8"/>
<organism evidence="2 3">
    <name type="scientific">Laccaria amethystina LaAM-08-1</name>
    <dbReference type="NCBI Taxonomy" id="1095629"/>
    <lineage>
        <taxon>Eukaryota</taxon>
        <taxon>Fungi</taxon>
        <taxon>Dikarya</taxon>
        <taxon>Basidiomycota</taxon>
        <taxon>Agaricomycotina</taxon>
        <taxon>Agaricomycetes</taxon>
        <taxon>Agaricomycetidae</taxon>
        <taxon>Agaricales</taxon>
        <taxon>Agaricineae</taxon>
        <taxon>Hydnangiaceae</taxon>
        <taxon>Laccaria</taxon>
    </lineage>
</organism>
<reference evidence="3" key="2">
    <citation type="submission" date="2015-01" db="EMBL/GenBank/DDBJ databases">
        <title>Evolutionary Origins and Diversification of the Mycorrhizal Mutualists.</title>
        <authorList>
            <consortium name="DOE Joint Genome Institute"/>
            <consortium name="Mycorrhizal Genomics Consortium"/>
            <person name="Kohler A."/>
            <person name="Kuo A."/>
            <person name="Nagy L.G."/>
            <person name="Floudas D."/>
            <person name="Copeland A."/>
            <person name="Barry K.W."/>
            <person name="Cichocki N."/>
            <person name="Veneault-Fourrey C."/>
            <person name="LaButti K."/>
            <person name="Lindquist E.A."/>
            <person name="Lipzen A."/>
            <person name="Lundell T."/>
            <person name="Morin E."/>
            <person name="Murat C."/>
            <person name="Riley R."/>
            <person name="Ohm R."/>
            <person name="Sun H."/>
            <person name="Tunlid A."/>
            <person name="Henrissat B."/>
            <person name="Grigoriev I.V."/>
            <person name="Hibbett D.S."/>
            <person name="Martin F."/>
        </authorList>
    </citation>
    <scope>NUCLEOTIDE SEQUENCE [LARGE SCALE GENOMIC DNA]</scope>
    <source>
        <strain evidence="3">LaAM-08-1</strain>
    </source>
</reference>